<dbReference type="PANTHER" id="PTHR35446:SF3">
    <property type="entry name" value="CMD DOMAIN-CONTAINING PROTEIN"/>
    <property type="match status" value="1"/>
</dbReference>
<accession>A0AAE3L0I6</accession>
<dbReference type="AlphaFoldDB" id="A0AAE3L0I6"/>
<dbReference type="InterPro" id="IPR029032">
    <property type="entry name" value="AhpD-like"/>
</dbReference>
<protein>
    <submittedName>
        <fullName evidence="1">Peroxidase-related enzyme</fullName>
    </submittedName>
</protein>
<dbReference type="Proteomes" id="UP001204445">
    <property type="component" value="Unassembled WGS sequence"/>
</dbReference>
<dbReference type="GO" id="GO:0004601">
    <property type="term" value="F:peroxidase activity"/>
    <property type="evidence" value="ECO:0007669"/>
    <property type="project" value="UniProtKB-KW"/>
</dbReference>
<name>A0AAE3L0I6_9GAMM</name>
<keyword evidence="1" id="KW-0560">Oxidoreductase</keyword>
<gene>
    <name evidence="1" type="ORF">J2T55_000578</name>
</gene>
<dbReference type="EMBL" id="JANUCT010000003">
    <property type="protein sequence ID" value="MCS3902574.1"/>
    <property type="molecule type" value="Genomic_DNA"/>
</dbReference>
<proteinExistence type="predicted"/>
<keyword evidence="1" id="KW-0575">Peroxidase</keyword>
<evidence type="ECO:0000313" key="2">
    <source>
        <dbReference type="Proteomes" id="UP001204445"/>
    </source>
</evidence>
<dbReference type="SUPFAM" id="SSF69118">
    <property type="entry name" value="AhpD-like"/>
    <property type="match status" value="1"/>
</dbReference>
<sequence length="195" mass="21303">MTTPYRTSLAPVSPEAAEGDARAALDKAESQVGFVPHMYQAMANSPGLLDTYLHGYQQFRENSVFAPAEQEVVFLVISRENGCHYCMAAHSFLADKQSGVPGVVTDAVRNYETIPDPRLAALARFTAIMVETRGRPTSADAQAFLDAGFSERHILDIVLAQAVKTLSNYTNHLFHTEVDSLFAGRTWNDPHSSAA</sequence>
<dbReference type="PANTHER" id="PTHR35446">
    <property type="entry name" value="SI:CH211-175M2.5"/>
    <property type="match status" value="1"/>
</dbReference>
<evidence type="ECO:0000313" key="1">
    <source>
        <dbReference type="EMBL" id="MCS3902574.1"/>
    </source>
</evidence>
<dbReference type="Gene3D" id="1.20.1290.10">
    <property type="entry name" value="AhpD-like"/>
    <property type="match status" value="1"/>
</dbReference>
<reference evidence="1" key="1">
    <citation type="submission" date="2022-08" db="EMBL/GenBank/DDBJ databases">
        <title>Genomic Encyclopedia of Type Strains, Phase III (KMG-III): the genomes of soil and plant-associated and newly described type strains.</title>
        <authorList>
            <person name="Whitman W."/>
        </authorList>
    </citation>
    <scope>NUCLEOTIDE SEQUENCE</scope>
    <source>
        <strain evidence="1">HMT 1</strain>
    </source>
</reference>
<dbReference type="RefSeq" id="WP_259054122.1">
    <property type="nucleotide sequence ID" value="NZ_JANUCT010000003.1"/>
</dbReference>
<comment type="caution">
    <text evidence="1">The sequence shown here is derived from an EMBL/GenBank/DDBJ whole genome shotgun (WGS) entry which is preliminary data.</text>
</comment>
<keyword evidence="2" id="KW-1185">Reference proteome</keyword>
<organism evidence="1 2">
    <name type="scientific">Methylohalomonas lacus</name>
    <dbReference type="NCBI Taxonomy" id="398773"/>
    <lineage>
        <taxon>Bacteria</taxon>
        <taxon>Pseudomonadati</taxon>
        <taxon>Pseudomonadota</taxon>
        <taxon>Gammaproteobacteria</taxon>
        <taxon>Methylohalomonadales</taxon>
        <taxon>Methylohalomonadaceae</taxon>
        <taxon>Methylohalomonas</taxon>
    </lineage>
</organism>